<dbReference type="AlphaFoldDB" id="A0A7W8DLC6"/>
<organism evidence="3 4">
    <name type="scientific">Prosthecobacter vanneervenii</name>
    <dbReference type="NCBI Taxonomy" id="48466"/>
    <lineage>
        <taxon>Bacteria</taxon>
        <taxon>Pseudomonadati</taxon>
        <taxon>Verrucomicrobiota</taxon>
        <taxon>Verrucomicrobiia</taxon>
        <taxon>Verrucomicrobiales</taxon>
        <taxon>Verrucomicrobiaceae</taxon>
        <taxon>Prosthecobacter</taxon>
    </lineage>
</organism>
<dbReference type="EMBL" id="JACHIG010000007">
    <property type="protein sequence ID" value="MBB5033905.1"/>
    <property type="molecule type" value="Genomic_DNA"/>
</dbReference>
<protein>
    <recommendedName>
        <fullName evidence="2">Fibronectin type-III domain-containing protein</fullName>
    </recommendedName>
</protein>
<dbReference type="InterPro" id="IPR003961">
    <property type="entry name" value="FN3_dom"/>
</dbReference>
<comment type="caution">
    <text evidence="3">The sequence shown here is derived from an EMBL/GenBank/DDBJ whole genome shotgun (WGS) entry which is preliminary data.</text>
</comment>
<evidence type="ECO:0000313" key="4">
    <source>
        <dbReference type="Proteomes" id="UP000590740"/>
    </source>
</evidence>
<dbReference type="RefSeq" id="WP_221306198.1">
    <property type="nucleotide sequence ID" value="NZ_JACHIG010000007.1"/>
</dbReference>
<feature type="chain" id="PRO_5031279881" description="Fibronectin type-III domain-containing protein" evidence="1">
    <location>
        <begin position="19"/>
        <end position="690"/>
    </location>
</feature>
<reference evidence="3 4" key="1">
    <citation type="submission" date="2020-08" db="EMBL/GenBank/DDBJ databases">
        <title>Genomic Encyclopedia of Type Strains, Phase IV (KMG-IV): sequencing the most valuable type-strain genomes for metagenomic binning, comparative biology and taxonomic classification.</title>
        <authorList>
            <person name="Goeker M."/>
        </authorList>
    </citation>
    <scope>NUCLEOTIDE SEQUENCE [LARGE SCALE GENOMIC DNA]</scope>
    <source>
        <strain evidence="3 4">DSM 12252</strain>
    </source>
</reference>
<dbReference type="PROSITE" id="PS50853">
    <property type="entry name" value="FN3"/>
    <property type="match status" value="1"/>
</dbReference>
<feature type="domain" description="Fibronectin type-III" evidence="2">
    <location>
        <begin position="494"/>
        <end position="595"/>
    </location>
</feature>
<accession>A0A7W8DLC6</accession>
<evidence type="ECO:0000313" key="3">
    <source>
        <dbReference type="EMBL" id="MBB5033905.1"/>
    </source>
</evidence>
<feature type="signal peptide" evidence="1">
    <location>
        <begin position="1"/>
        <end position="18"/>
    </location>
</feature>
<name>A0A7W8DLC6_9BACT</name>
<gene>
    <name evidence="3" type="ORF">HNQ65_003495</name>
</gene>
<dbReference type="Gene3D" id="2.60.40.10">
    <property type="entry name" value="Immunoglobulins"/>
    <property type="match status" value="1"/>
</dbReference>
<evidence type="ECO:0000259" key="2">
    <source>
        <dbReference type="PROSITE" id="PS50853"/>
    </source>
</evidence>
<dbReference type="Proteomes" id="UP000590740">
    <property type="component" value="Unassembled WGS sequence"/>
</dbReference>
<sequence>MKTRLLLLLLLSASPLHADPQLTSWFTANSGQYARIYQSTADQTTGTTSTTWSRGSGTQSSPTYADVSEISYSSSWVYIRTTGLASHIMGPWYIDSAKTTNFPNFPSNTATIYRIPRSPTIPGTKTSTGLGATGRMVNGVSMFDSRDAFSYVNASATDATPTNGLTGDGIWNRDGWFNEGVTFDPALAHQAGNNYHYHAHPIALRYQLGDHVDYNAATNTYTESAATPTKHSPILSWAADGLPIYGPYGYSDPTNAASGVRRMVSGFTLRDGTNGTTAITVRQVLPLWAQRIQGKTTLTSSQYGPAVNTTYALGHYIEDFDYRGDLGQVQTTGSTVRDFDLNEQNVRFCVTPEYPSGTWAYFTTIKSDGTPLYPYTTGRQYYGSPTGGAVTSITETVTTYWRGGPNKTDTLNSPAISGSDVTISWSGIEGGNYTVQSSPDVTTWSTVASGTLNGSANGQSTDTGGAGNGRRFYRITRAAALASFDSTGFNYTAPPSAPSVTTSAASGVGSTSATLNGSVNPNSSSTTVTFEYGLDTSYGSTATASQSPVTGSTATSVSAAISGLSNSTTYHYRVKGVNSLGTTYGADTTFTTSASGSGTANAPGGTVTRGTTVTVTITLPTTPPQPPANLIPTSVTLAGSISGTSISRPAQGTVIATFVIPAGASTGAQNIVVTFNPNPTYTMTGALTIN</sequence>
<dbReference type="InterPro" id="IPR025924">
    <property type="entry name" value="YHYH_dom"/>
</dbReference>
<evidence type="ECO:0000256" key="1">
    <source>
        <dbReference type="SAM" id="SignalP"/>
    </source>
</evidence>
<keyword evidence="1" id="KW-0732">Signal</keyword>
<keyword evidence="4" id="KW-1185">Reference proteome</keyword>
<proteinExistence type="predicted"/>
<dbReference type="InterPro" id="IPR013783">
    <property type="entry name" value="Ig-like_fold"/>
</dbReference>
<dbReference type="Pfam" id="PF14240">
    <property type="entry name" value="YHYH"/>
    <property type="match status" value="1"/>
</dbReference>